<accession>I0EPD7</accession>
<dbReference type="RefSeq" id="WP_014661673.1">
    <property type="nucleotide sequence ID" value="NC_017737.1"/>
</dbReference>
<proteinExistence type="predicted"/>
<dbReference type="AlphaFoldDB" id="I0EPD7"/>
<dbReference type="EMBL" id="CP003479">
    <property type="protein sequence ID" value="AFI04806.1"/>
    <property type="molecule type" value="Genomic_DNA"/>
</dbReference>
<protein>
    <submittedName>
        <fullName evidence="1">Uncharacterized protein</fullName>
    </submittedName>
</protein>
<name>I0EPD7_HELC0</name>
<reference evidence="2" key="1">
    <citation type="submission" date="2012-04" db="EMBL/GenBank/DDBJ databases">
        <title>Complete genome sequence of Helicobacter cetorum strain MIT 00-7128.</title>
        <authorList>
            <person name="Kersulyte D."/>
            <person name="Berg D.E."/>
        </authorList>
    </citation>
    <scope>NUCLEOTIDE SEQUENCE [LARGE SCALE GENOMIC DNA]</scope>
    <source>
        <strain evidence="2">MIT 00-7128</strain>
    </source>
</reference>
<keyword evidence="2" id="KW-1185">Reference proteome</keyword>
<dbReference type="STRING" id="182217.HCW_07740"/>
<gene>
    <name evidence="1" type="ordered locus">HCW_07740</name>
</gene>
<evidence type="ECO:0000313" key="2">
    <source>
        <dbReference type="Proteomes" id="UP000005010"/>
    </source>
</evidence>
<dbReference type="HOGENOM" id="CLU_2368979_0_0_7"/>
<sequence>MFAKIFKKILHKLKLWYYLPNSIMELKKDTKIIKCKLSMPDNIWRNNNTLFYVPNYPLDLIQSHIVETKTYFEIEILKELKEILTPPPHVIKKAL</sequence>
<dbReference type="KEGG" id="hce:HCW_07740"/>
<dbReference type="Proteomes" id="UP000005010">
    <property type="component" value="Chromosome"/>
</dbReference>
<organism evidence="1 2">
    <name type="scientific">Helicobacter cetorum (strain ATCC BAA-429 / MIT 00-7128)</name>
    <dbReference type="NCBI Taxonomy" id="182217"/>
    <lineage>
        <taxon>Bacteria</taxon>
        <taxon>Pseudomonadati</taxon>
        <taxon>Campylobacterota</taxon>
        <taxon>Epsilonproteobacteria</taxon>
        <taxon>Campylobacterales</taxon>
        <taxon>Helicobacteraceae</taxon>
        <taxon>Helicobacter</taxon>
    </lineage>
</organism>
<evidence type="ECO:0000313" key="1">
    <source>
        <dbReference type="EMBL" id="AFI04806.1"/>
    </source>
</evidence>